<name>A0A1G4BE92_9PEZI</name>
<dbReference type="Pfam" id="PF08881">
    <property type="entry name" value="CVNH"/>
    <property type="match status" value="1"/>
</dbReference>
<dbReference type="RefSeq" id="XP_022476791.1">
    <property type="nucleotide sequence ID" value="XM_022616650.1"/>
</dbReference>
<feature type="chain" id="PRO_5009602792" description="Cyanovirin-N domain-containing protein" evidence="1">
    <location>
        <begin position="22"/>
        <end position="153"/>
    </location>
</feature>
<protein>
    <recommendedName>
        <fullName evidence="2">Cyanovirin-N domain-containing protein</fullName>
    </recommendedName>
</protein>
<dbReference type="Gene3D" id="2.30.60.10">
    <property type="entry name" value="Cyanovirin-N"/>
    <property type="match status" value="1"/>
</dbReference>
<sequence length="153" mass="17553">MKSSIIIAFLSICLFTTHIAALDRECPLESDCMQKLCKNFNYIGGKEWDPFYLVADCKNNRGTYVHTKLNLKNCIANWDGRLEWTPRGGFQCGDCGVFHNSPDAFVGLRCEECKPLRFFPEGYKWSYINLSQGIWVNKDGALSCYDMTGEWHN</sequence>
<dbReference type="InterPro" id="IPR036673">
    <property type="entry name" value="Cyanovirin-N_sf"/>
</dbReference>
<dbReference type="InterPro" id="IPR011058">
    <property type="entry name" value="Cyanovirin-N"/>
</dbReference>
<keyword evidence="4" id="KW-1185">Reference proteome</keyword>
<feature type="signal peptide" evidence="1">
    <location>
        <begin position="1"/>
        <end position="21"/>
    </location>
</feature>
<proteinExistence type="predicted"/>
<evidence type="ECO:0000313" key="3">
    <source>
        <dbReference type="EMBL" id="OHE99645.1"/>
    </source>
</evidence>
<dbReference type="AlphaFoldDB" id="A0A1G4BE92"/>
<dbReference type="OrthoDB" id="2947935at2759"/>
<comment type="caution">
    <text evidence="3">The sequence shown here is derived from an EMBL/GenBank/DDBJ whole genome shotgun (WGS) entry which is preliminary data.</text>
</comment>
<feature type="domain" description="Cyanovirin-N" evidence="2">
    <location>
        <begin position="36"/>
        <end position="142"/>
    </location>
</feature>
<dbReference type="EMBL" id="MJBS01000034">
    <property type="protein sequence ID" value="OHE99645.1"/>
    <property type="molecule type" value="Genomic_DNA"/>
</dbReference>
<reference evidence="3 4" key="1">
    <citation type="submission" date="2016-09" db="EMBL/GenBank/DDBJ databases">
        <authorList>
            <person name="Capua I."/>
            <person name="De Benedictis P."/>
            <person name="Joannis T."/>
            <person name="Lombin L.H."/>
            <person name="Cattoli G."/>
        </authorList>
    </citation>
    <scope>NUCLEOTIDE SEQUENCE [LARGE SCALE GENOMIC DNA]</scope>
    <source>
        <strain evidence="3 4">IMI 309357</strain>
    </source>
</reference>
<keyword evidence="1" id="KW-0732">Signal</keyword>
<evidence type="ECO:0000256" key="1">
    <source>
        <dbReference type="SAM" id="SignalP"/>
    </source>
</evidence>
<evidence type="ECO:0000313" key="4">
    <source>
        <dbReference type="Proteomes" id="UP000176998"/>
    </source>
</evidence>
<organism evidence="3 4">
    <name type="scientific">Colletotrichum orchidophilum</name>
    <dbReference type="NCBI Taxonomy" id="1209926"/>
    <lineage>
        <taxon>Eukaryota</taxon>
        <taxon>Fungi</taxon>
        <taxon>Dikarya</taxon>
        <taxon>Ascomycota</taxon>
        <taxon>Pezizomycotina</taxon>
        <taxon>Sordariomycetes</taxon>
        <taxon>Hypocreomycetidae</taxon>
        <taxon>Glomerellales</taxon>
        <taxon>Glomerellaceae</taxon>
        <taxon>Colletotrichum</taxon>
    </lineage>
</organism>
<evidence type="ECO:0000259" key="2">
    <source>
        <dbReference type="Pfam" id="PF08881"/>
    </source>
</evidence>
<dbReference type="SUPFAM" id="SSF51322">
    <property type="entry name" value="Cyanovirin-N"/>
    <property type="match status" value="1"/>
</dbReference>
<dbReference type="Proteomes" id="UP000176998">
    <property type="component" value="Unassembled WGS sequence"/>
</dbReference>
<gene>
    <name evidence="3" type="ORF">CORC01_05003</name>
</gene>
<accession>A0A1G4BE92</accession>
<dbReference type="GeneID" id="34558160"/>